<name>A0ABV6G323_9GAMM</name>
<keyword evidence="2" id="KW-1185">Reference proteome</keyword>
<sequence>MTLTLQIHHHGQWHDAAELTFSDPESGRRAAVSLGYCSRYAIDWMARDDEHACSLNMPVELRVRYHE</sequence>
<accession>A0ABV6G323</accession>
<dbReference type="RefSeq" id="WP_019952393.1">
    <property type="nucleotide sequence ID" value="NZ_JBHLVX010000033.1"/>
</dbReference>
<organism evidence="1 2">
    <name type="scientific">Kushneria aurantia</name>
    <dbReference type="NCBI Taxonomy" id="504092"/>
    <lineage>
        <taxon>Bacteria</taxon>
        <taxon>Pseudomonadati</taxon>
        <taxon>Pseudomonadota</taxon>
        <taxon>Gammaproteobacteria</taxon>
        <taxon>Oceanospirillales</taxon>
        <taxon>Halomonadaceae</taxon>
        <taxon>Kushneria</taxon>
    </lineage>
</organism>
<evidence type="ECO:0000313" key="2">
    <source>
        <dbReference type="Proteomes" id="UP001589814"/>
    </source>
</evidence>
<reference evidence="1 2" key="1">
    <citation type="submission" date="2024-09" db="EMBL/GenBank/DDBJ databases">
        <authorList>
            <person name="Sun Q."/>
            <person name="Mori K."/>
        </authorList>
    </citation>
    <scope>NUCLEOTIDE SEQUENCE [LARGE SCALE GENOMIC DNA]</scope>
    <source>
        <strain evidence="1 2">CCM 7415</strain>
    </source>
</reference>
<dbReference type="Proteomes" id="UP001589814">
    <property type="component" value="Unassembled WGS sequence"/>
</dbReference>
<protein>
    <recommendedName>
        <fullName evidence="3">TonB-dependent receptor</fullName>
    </recommendedName>
</protein>
<proteinExistence type="predicted"/>
<dbReference type="EMBL" id="JBHLVX010000033">
    <property type="protein sequence ID" value="MFC0268050.1"/>
    <property type="molecule type" value="Genomic_DNA"/>
</dbReference>
<gene>
    <name evidence="1" type="ORF">ACFFHW_08655</name>
</gene>
<evidence type="ECO:0000313" key="1">
    <source>
        <dbReference type="EMBL" id="MFC0268050.1"/>
    </source>
</evidence>
<comment type="caution">
    <text evidence="1">The sequence shown here is derived from an EMBL/GenBank/DDBJ whole genome shotgun (WGS) entry which is preliminary data.</text>
</comment>
<evidence type="ECO:0008006" key="3">
    <source>
        <dbReference type="Google" id="ProtNLM"/>
    </source>
</evidence>